<feature type="domain" description="Methyltransferase type 11" evidence="1">
    <location>
        <begin position="39"/>
        <end position="134"/>
    </location>
</feature>
<dbReference type="Pfam" id="PF08241">
    <property type="entry name" value="Methyltransf_11"/>
    <property type="match status" value="1"/>
</dbReference>
<gene>
    <name evidence="2" type="ORF">CPJCM30710_19400</name>
</gene>
<dbReference type="Proteomes" id="UP000679179">
    <property type="component" value="Unassembled WGS sequence"/>
</dbReference>
<accession>A0A919RZV1</accession>
<dbReference type="EMBL" id="BOPZ01000015">
    <property type="protein sequence ID" value="GIM29274.1"/>
    <property type="molecule type" value="Genomic_DNA"/>
</dbReference>
<evidence type="ECO:0000313" key="3">
    <source>
        <dbReference type="Proteomes" id="UP000679179"/>
    </source>
</evidence>
<name>A0A919RZV1_9CLOT</name>
<sequence>MELNIKEVDGIAYKVFSPVYPVIAEQIKDKTGINKGLCLDIGAVGGYLGMELSKITDLSVCLSDKMLKNTYENIRSNGLGHKVKTLLGNVNEIPIKDESINLVISRALESFWADIEKIFKEIYRVLTPGGTAYIGGRLGISELKDQVPSKMKKRNKEGKGGIIKKLNDNPIAIIEKALYQAEIKSFAINMDESGVWVTIRRLNTKH</sequence>
<dbReference type="GO" id="GO:0008757">
    <property type="term" value="F:S-adenosylmethionine-dependent methyltransferase activity"/>
    <property type="evidence" value="ECO:0007669"/>
    <property type="project" value="InterPro"/>
</dbReference>
<keyword evidence="3" id="KW-1185">Reference proteome</keyword>
<dbReference type="AlphaFoldDB" id="A0A919RZV1"/>
<dbReference type="InterPro" id="IPR013216">
    <property type="entry name" value="Methyltransf_11"/>
</dbReference>
<dbReference type="SUPFAM" id="SSF53335">
    <property type="entry name" value="S-adenosyl-L-methionine-dependent methyltransferases"/>
    <property type="match status" value="1"/>
</dbReference>
<evidence type="ECO:0000259" key="1">
    <source>
        <dbReference type="Pfam" id="PF08241"/>
    </source>
</evidence>
<dbReference type="CDD" id="cd02440">
    <property type="entry name" value="AdoMet_MTases"/>
    <property type="match status" value="1"/>
</dbReference>
<evidence type="ECO:0000313" key="2">
    <source>
        <dbReference type="EMBL" id="GIM29274.1"/>
    </source>
</evidence>
<dbReference type="RefSeq" id="WP_212903980.1">
    <property type="nucleotide sequence ID" value="NZ_BOPZ01000015.1"/>
</dbReference>
<proteinExistence type="predicted"/>
<organism evidence="2 3">
    <name type="scientific">Clostridium polyendosporum</name>
    <dbReference type="NCBI Taxonomy" id="69208"/>
    <lineage>
        <taxon>Bacteria</taxon>
        <taxon>Bacillati</taxon>
        <taxon>Bacillota</taxon>
        <taxon>Clostridia</taxon>
        <taxon>Eubacteriales</taxon>
        <taxon>Clostridiaceae</taxon>
        <taxon>Clostridium</taxon>
    </lineage>
</organism>
<dbReference type="Gene3D" id="3.40.50.150">
    <property type="entry name" value="Vaccinia Virus protein VP39"/>
    <property type="match status" value="1"/>
</dbReference>
<dbReference type="InterPro" id="IPR029063">
    <property type="entry name" value="SAM-dependent_MTases_sf"/>
</dbReference>
<comment type="caution">
    <text evidence="2">The sequence shown here is derived from an EMBL/GenBank/DDBJ whole genome shotgun (WGS) entry which is preliminary data.</text>
</comment>
<reference evidence="2" key="1">
    <citation type="submission" date="2021-03" db="EMBL/GenBank/DDBJ databases">
        <title>Taxonomic study of Clostridium polyendosporum from meadow-gley soil under rice.</title>
        <authorList>
            <person name="Kobayashi H."/>
            <person name="Tanizawa Y."/>
            <person name="Yagura M."/>
        </authorList>
    </citation>
    <scope>NUCLEOTIDE SEQUENCE</scope>
    <source>
        <strain evidence="2">JCM 30710</strain>
    </source>
</reference>
<protein>
    <recommendedName>
        <fullName evidence="1">Methyltransferase type 11 domain-containing protein</fullName>
    </recommendedName>
</protein>